<evidence type="ECO:0008006" key="4">
    <source>
        <dbReference type="Google" id="ProtNLM"/>
    </source>
</evidence>
<evidence type="ECO:0000313" key="2">
    <source>
        <dbReference type="EMBL" id="RAY15006.1"/>
    </source>
</evidence>
<accession>A0A365H7Q9</accession>
<dbReference type="Proteomes" id="UP000251891">
    <property type="component" value="Unassembled WGS sequence"/>
</dbReference>
<protein>
    <recommendedName>
        <fullName evidence="4">Radical SAM protein</fullName>
    </recommendedName>
</protein>
<dbReference type="RefSeq" id="WP_111865187.1">
    <property type="nucleotide sequence ID" value="NZ_QLYX01000004.1"/>
</dbReference>
<evidence type="ECO:0000256" key="1">
    <source>
        <dbReference type="SAM" id="MobiDB-lite"/>
    </source>
</evidence>
<organism evidence="2 3">
    <name type="scientific">Actinomadura craniellae</name>
    <dbReference type="NCBI Taxonomy" id="2231787"/>
    <lineage>
        <taxon>Bacteria</taxon>
        <taxon>Bacillati</taxon>
        <taxon>Actinomycetota</taxon>
        <taxon>Actinomycetes</taxon>
        <taxon>Streptosporangiales</taxon>
        <taxon>Thermomonosporaceae</taxon>
        <taxon>Actinomadura</taxon>
    </lineage>
</organism>
<dbReference type="EMBL" id="QLYX01000004">
    <property type="protein sequence ID" value="RAY15006.1"/>
    <property type="molecule type" value="Genomic_DNA"/>
</dbReference>
<keyword evidence="3" id="KW-1185">Reference proteome</keyword>
<feature type="region of interest" description="Disordered" evidence="1">
    <location>
        <begin position="44"/>
        <end position="64"/>
    </location>
</feature>
<sequence>MSTGIENIYAHLTGSRPDTAVSVIRKIRGKICDISCPYCYEQRKEAPGGTRVEAADLDRLTSTA</sequence>
<gene>
    <name evidence="2" type="ORF">DPM19_09655</name>
</gene>
<dbReference type="AlphaFoldDB" id="A0A365H7Q9"/>
<comment type="caution">
    <text evidence="2">The sequence shown here is derived from an EMBL/GenBank/DDBJ whole genome shotgun (WGS) entry which is preliminary data.</text>
</comment>
<name>A0A365H7Q9_9ACTN</name>
<evidence type="ECO:0000313" key="3">
    <source>
        <dbReference type="Proteomes" id="UP000251891"/>
    </source>
</evidence>
<proteinExistence type="predicted"/>
<reference evidence="2 3" key="1">
    <citation type="submission" date="2018-06" db="EMBL/GenBank/DDBJ databases">
        <title>Actinomadura craniellae sp. nov. isolated from marine sponge Craniella sp.</title>
        <authorList>
            <person name="Li L."/>
            <person name="Xu Q.H."/>
            <person name="Lin H.W."/>
            <person name="Lu Y.H."/>
        </authorList>
    </citation>
    <scope>NUCLEOTIDE SEQUENCE [LARGE SCALE GENOMIC DNA]</scope>
    <source>
        <strain evidence="2 3">LHW63021</strain>
    </source>
</reference>
<dbReference type="OrthoDB" id="9782387at2"/>
<feature type="compositionally biased region" description="Basic and acidic residues" evidence="1">
    <location>
        <begin position="53"/>
        <end position="64"/>
    </location>
</feature>